<dbReference type="EMBL" id="CP000124">
    <property type="protein sequence ID" value="ABA48169.1"/>
    <property type="molecule type" value="Genomic_DNA"/>
</dbReference>
<sequence>MAASLPPFMAHGHFAIIDALPLSANGKTDKAALVAMHGPSIIRRARSTSSSRMRR</sequence>
<dbReference type="Gene3D" id="3.30.300.30">
    <property type="match status" value="1"/>
</dbReference>
<protein>
    <submittedName>
        <fullName evidence="1">Non-ribosomal peptide synthetase</fullName>
    </submittedName>
</protein>
<dbReference type="Proteomes" id="UP000002700">
    <property type="component" value="Chromosome I"/>
</dbReference>
<evidence type="ECO:0000313" key="2">
    <source>
        <dbReference type="Proteomes" id="UP000002700"/>
    </source>
</evidence>
<name>Q3JRY1_BURP1</name>
<evidence type="ECO:0000313" key="1">
    <source>
        <dbReference type="EMBL" id="ABA48169.1"/>
    </source>
</evidence>
<dbReference type="KEGG" id="bpm:BURPS1710b_2276"/>
<gene>
    <name evidence="1" type="primary">melD</name>
    <name evidence="1" type="ordered locus">BURPS1710b_2276</name>
</gene>
<dbReference type="AlphaFoldDB" id="Q3JRY1"/>
<dbReference type="SUPFAM" id="SSF56801">
    <property type="entry name" value="Acetyl-CoA synthetase-like"/>
    <property type="match status" value="1"/>
</dbReference>
<dbReference type="EnsemblBacteria" id="ABA48169">
    <property type="protein sequence ID" value="ABA48169"/>
    <property type="gene ID" value="BURPS1710b_2276"/>
</dbReference>
<dbReference type="InterPro" id="IPR045851">
    <property type="entry name" value="AMP-bd_C_sf"/>
</dbReference>
<accession>Q3JRY1</accession>
<reference evidence="1 2" key="1">
    <citation type="submission" date="2005-09" db="EMBL/GenBank/DDBJ databases">
        <authorList>
            <person name="Woods D.E."/>
            <person name="Nierman W.C."/>
        </authorList>
    </citation>
    <scope>NUCLEOTIDE SEQUENCE [LARGE SCALE GENOMIC DNA]</scope>
    <source>
        <strain evidence="1 2">1710b</strain>
    </source>
</reference>
<dbReference type="HOGENOM" id="CLU_212536_0_0_4"/>
<proteinExistence type="predicted"/>
<organism evidence="1 2">
    <name type="scientific">Burkholderia pseudomallei (strain 1710b)</name>
    <dbReference type="NCBI Taxonomy" id="320372"/>
    <lineage>
        <taxon>Bacteria</taxon>
        <taxon>Pseudomonadati</taxon>
        <taxon>Pseudomonadota</taxon>
        <taxon>Betaproteobacteria</taxon>
        <taxon>Burkholderiales</taxon>
        <taxon>Burkholderiaceae</taxon>
        <taxon>Burkholderia</taxon>
        <taxon>pseudomallei group</taxon>
    </lineage>
</organism>